<evidence type="ECO:0000313" key="6">
    <source>
        <dbReference type="EMBL" id="PKK17391.1"/>
    </source>
</evidence>
<feature type="region of interest" description="Disordered" evidence="4">
    <location>
        <begin position="43"/>
        <end position="80"/>
    </location>
</feature>
<comment type="caution">
    <text evidence="6">The sequence shown here is derived from an EMBL/GenBank/DDBJ whole genome shotgun (WGS) entry which is preliminary data.</text>
</comment>
<evidence type="ECO:0000256" key="1">
    <source>
        <dbReference type="ARBA" id="ARBA00004496"/>
    </source>
</evidence>
<sequence>MPESRTPCHRHGSRAPSPTVAVGQVQVVAPASPPPVSMCGAVAGAHVSGGIPSTARGQNAARSGPPQPPRQSRRLSLDGCRGAVSGAAAAAGRQGVLVSAHREPALPPCQSLGPPPLRDPDPLIPPSPKADPYPFRQGSVTLRWAAQLRRTQRLGARGTPGASAPSLKRKQIWTLEQDEADSSVVFLKSHLGRYLGADKDGKVRCEAAGPGRALQHHHAVGRALGAAVGPAPALLRGPGGSSVLLRPQRDGGRALDRALGHAPPGQPPPAATPTSAPTRTRSPPTATCPGGWTPSSPSASRTRSTACARPTSATCAATARWCPSPAPAPATPSSSRPASWLSRTATANTWRPRDPPAPSSPAAAPSRAKMNSSTWRRVTPRWSSRRPTADTSPSGRVRAACSCCLSLPAPSTPPQEETLQ</sequence>
<feature type="compositionally biased region" description="Low complexity" evidence="4">
    <location>
        <begin position="272"/>
        <end position="305"/>
    </location>
</feature>
<feature type="compositionally biased region" description="Pro residues" evidence="4">
    <location>
        <begin position="113"/>
        <end position="131"/>
    </location>
</feature>
<feature type="compositionally biased region" description="Polar residues" evidence="4">
    <location>
        <begin position="369"/>
        <end position="394"/>
    </location>
</feature>
<keyword evidence="7" id="KW-1185">Reference proteome</keyword>
<dbReference type="Proteomes" id="UP000053872">
    <property type="component" value="Unassembled WGS sequence"/>
</dbReference>
<gene>
    <name evidence="6" type="primary">FSCN2</name>
    <name evidence="6" type="ORF">A306_00014390</name>
</gene>
<feature type="region of interest" description="Disordered" evidence="4">
    <location>
        <begin position="104"/>
        <end position="135"/>
    </location>
</feature>
<dbReference type="InParanoid" id="A0A2I0LIX6"/>
<feature type="domain" description="Fascin-like" evidence="5">
    <location>
        <begin position="162"/>
        <end position="208"/>
    </location>
</feature>
<feature type="region of interest" description="Disordered" evidence="4">
    <location>
        <begin position="320"/>
        <end position="397"/>
    </location>
</feature>
<comment type="subcellular location">
    <subcellularLocation>
        <location evidence="1">Cytoplasm</location>
    </subcellularLocation>
</comment>
<dbReference type="SUPFAM" id="SSF50405">
    <property type="entry name" value="Actin-crosslinking proteins"/>
    <property type="match status" value="1"/>
</dbReference>
<dbReference type="GO" id="GO:0005737">
    <property type="term" value="C:cytoplasm"/>
    <property type="evidence" value="ECO:0007669"/>
    <property type="project" value="UniProtKB-SubCell"/>
</dbReference>
<dbReference type="InterPro" id="IPR008999">
    <property type="entry name" value="Actin-crosslinking"/>
</dbReference>
<keyword evidence="2" id="KW-0963">Cytoplasm</keyword>
<protein>
    <submittedName>
        <fullName evidence="6">Fascin actin-bundling protein 2, retinal</fullName>
    </submittedName>
</protein>
<evidence type="ECO:0000313" key="7">
    <source>
        <dbReference type="Proteomes" id="UP000053872"/>
    </source>
</evidence>
<feature type="region of interest" description="Disordered" evidence="4">
    <location>
        <begin position="1"/>
        <end position="21"/>
    </location>
</feature>
<proteinExistence type="predicted"/>
<name>A0A2I0LIX6_COLLI</name>
<accession>A0A2I0LIX6</accession>
<dbReference type="STRING" id="8932.A0A2I0LIX6"/>
<dbReference type="EMBL" id="AKCR02000329">
    <property type="protein sequence ID" value="PKK17391.1"/>
    <property type="molecule type" value="Genomic_DNA"/>
</dbReference>
<dbReference type="GO" id="GO:0051015">
    <property type="term" value="F:actin filament binding"/>
    <property type="evidence" value="ECO:0007669"/>
    <property type="project" value="InterPro"/>
</dbReference>
<evidence type="ECO:0000256" key="4">
    <source>
        <dbReference type="SAM" id="MobiDB-lite"/>
    </source>
</evidence>
<evidence type="ECO:0000259" key="5">
    <source>
        <dbReference type="Pfam" id="PF06268"/>
    </source>
</evidence>
<organism evidence="6 7">
    <name type="scientific">Columba livia</name>
    <name type="common">Rock dove</name>
    <dbReference type="NCBI Taxonomy" id="8932"/>
    <lineage>
        <taxon>Eukaryota</taxon>
        <taxon>Metazoa</taxon>
        <taxon>Chordata</taxon>
        <taxon>Craniata</taxon>
        <taxon>Vertebrata</taxon>
        <taxon>Euteleostomi</taxon>
        <taxon>Archelosauria</taxon>
        <taxon>Archosauria</taxon>
        <taxon>Dinosauria</taxon>
        <taxon>Saurischia</taxon>
        <taxon>Theropoda</taxon>
        <taxon>Coelurosauria</taxon>
        <taxon>Aves</taxon>
        <taxon>Neognathae</taxon>
        <taxon>Neoaves</taxon>
        <taxon>Columbimorphae</taxon>
        <taxon>Columbiformes</taxon>
        <taxon>Columbidae</taxon>
        <taxon>Columba</taxon>
    </lineage>
</organism>
<dbReference type="Gene3D" id="2.80.10.50">
    <property type="match status" value="1"/>
</dbReference>
<keyword evidence="3" id="KW-0009">Actin-binding</keyword>
<feature type="region of interest" description="Disordered" evidence="4">
    <location>
        <begin position="254"/>
        <end position="305"/>
    </location>
</feature>
<dbReference type="InterPro" id="IPR022768">
    <property type="entry name" value="Fascin-like_dom"/>
</dbReference>
<dbReference type="Pfam" id="PF06268">
    <property type="entry name" value="Fascin"/>
    <property type="match status" value="1"/>
</dbReference>
<dbReference type="GO" id="GO:0030674">
    <property type="term" value="F:protein-macromolecule adaptor activity"/>
    <property type="evidence" value="ECO:0007669"/>
    <property type="project" value="InterPro"/>
</dbReference>
<evidence type="ECO:0000256" key="3">
    <source>
        <dbReference type="ARBA" id="ARBA00023203"/>
    </source>
</evidence>
<reference evidence="6 7" key="1">
    <citation type="journal article" date="2013" name="Science">
        <title>Genomic diversity and evolution of the head crest in the rock pigeon.</title>
        <authorList>
            <person name="Shapiro M.D."/>
            <person name="Kronenberg Z."/>
            <person name="Li C."/>
            <person name="Domyan E.T."/>
            <person name="Pan H."/>
            <person name="Campbell M."/>
            <person name="Tan H."/>
            <person name="Huff C.D."/>
            <person name="Hu H."/>
            <person name="Vickrey A.I."/>
            <person name="Nielsen S.C."/>
            <person name="Stringham S.A."/>
            <person name="Hu H."/>
            <person name="Willerslev E."/>
            <person name="Gilbert M.T."/>
            <person name="Yandell M."/>
            <person name="Zhang G."/>
            <person name="Wang J."/>
        </authorList>
    </citation>
    <scope>NUCLEOTIDE SEQUENCE [LARGE SCALE GENOMIC DNA]</scope>
    <source>
        <tissue evidence="6">Blood</tissue>
    </source>
</reference>
<evidence type="ECO:0000256" key="2">
    <source>
        <dbReference type="ARBA" id="ARBA00022490"/>
    </source>
</evidence>
<dbReference type="AlphaFoldDB" id="A0A2I0LIX6"/>